<keyword evidence="2" id="KW-1185">Reference proteome</keyword>
<reference evidence="1 2" key="1">
    <citation type="submission" date="2016-10" db="EMBL/GenBank/DDBJ databases">
        <authorList>
            <person name="de Groot N.N."/>
        </authorList>
    </citation>
    <scope>NUCLEOTIDE SEQUENCE [LARGE SCALE GENOMIC DNA]</scope>
    <source>
        <strain evidence="1 2">DSM 23142</strain>
    </source>
</reference>
<protein>
    <submittedName>
        <fullName evidence="1">Uncharacterized protein</fullName>
    </submittedName>
</protein>
<dbReference type="RefSeq" id="WP_091492878.1">
    <property type="nucleotide sequence ID" value="NZ_LT629692.1"/>
</dbReference>
<sequence>MSNEETFGAEGSESNPGRRRVLKAAAWSAPVIALAVATPMAAASITNTQTGLTIANAGNIAIASNTIGAAVTGTFSGSATVANVGIGWNLDGATVTYELSGPIVATSLLFNNAPITASTITSNGRVWAVLANEANYLELALLSPLPIAVPADGATQVPFPTITYATTLTSVASRANRVRAESTGTVTSNGASLQDGNFKLFPA</sequence>
<organism evidence="1 2">
    <name type="scientific">Microbacterium pygmaeum</name>
    <dbReference type="NCBI Taxonomy" id="370764"/>
    <lineage>
        <taxon>Bacteria</taxon>
        <taxon>Bacillati</taxon>
        <taxon>Actinomycetota</taxon>
        <taxon>Actinomycetes</taxon>
        <taxon>Micrococcales</taxon>
        <taxon>Microbacteriaceae</taxon>
        <taxon>Microbacterium</taxon>
    </lineage>
</organism>
<dbReference type="EMBL" id="LT629692">
    <property type="protein sequence ID" value="SDH62468.1"/>
    <property type="molecule type" value="Genomic_DNA"/>
</dbReference>
<gene>
    <name evidence="1" type="ORF">SAMN04489810_3479</name>
</gene>
<dbReference type="InterPro" id="IPR006311">
    <property type="entry name" value="TAT_signal"/>
</dbReference>
<proteinExistence type="predicted"/>
<dbReference type="OrthoDB" id="5065086at2"/>
<name>A0A1G8DY16_9MICO</name>
<dbReference type="Proteomes" id="UP000199009">
    <property type="component" value="Chromosome I"/>
</dbReference>
<evidence type="ECO:0000313" key="2">
    <source>
        <dbReference type="Proteomes" id="UP000199009"/>
    </source>
</evidence>
<evidence type="ECO:0000313" key="1">
    <source>
        <dbReference type="EMBL" id="SDH62468.1"/>
    </source>
</evidence>
<dbReference type="AlphaFoldDB" id="A0A1G8DY16"/>
<accession>A0A1G8DY16</accession>
<dbReference type="PROSITE" id="PS51318">
    <property type="entry name" value="TAT"/>
    <property type="match status" value="1"/>
</dbReference>